<feature type="coiled-coil region" evidence="1">
    <location>
        <begin position="346"/>
        <end position="395"/>
    </location>
</feature>
<sequence length="1130" mass="124773">MSDSPLFYIDGSTEGTTQWRAELFQMVNWGGFQGHHEITFAPSATLLSGASGTGKSSLLDAYLALMMPSDTPFNGASNDAGSGRARSLDQRNLMTYLRGKTDSNREAGTGEMQDQVLRGAHDATWGAVAMTFVDDNGRRFTVLRAYFVPRGATRFADITMKMATQDGRLDLRDLADVTEARFDKRALRTRFPDLDVFDTYAAFAQTLYTRLGIGANGEGGKALRLLARIQAGQQVKTVDGLYKSMVLEEPATYAAADKAVDHFEDLERSYGAMLTEAQKAKVLERIPDLHREYETAAEKADLIDTFGVHRTGDTPFVLWQLLTEQGLLEGAADTNRIRRRDNQVELTRARNAETELKSRVAEVQHQQRDNGGDVLVSLQNEIGLLRDQRDDVAAERAKFDDRTKTLDPFTGSAAEFTLVQNDAERFLTGFSGAERDLEAERTTLQRNAFPVEEQLRTLGQEHDFLAGRENLVPQHLHNARLMIAEASGIPAEELPFVAELVDLASGEEAWRQAAEVTLSSVVRVMLVDETRLRALSAAIDPLQIPVRIHFEGVALRAHRPRTGDSRFVSGKLVYQDSPFSGWVQDRVSAPSLDALCVADPTDLAGDGPRVTPTGQTRNGKRGAHGWNKGQAPIIGFSNTGRLAEIVAERAQLTGAAEAFARDAAEVGNRIADLRRRRGAHQYVVDTTWLSIDVAGAEARIAEKEAESDRVLAGSDILRALKAEEERFSSELETAQKLKHSADGTAERLAAEQARIVDRQDAVSGMLDRIERDRTATLSEEHSAHLTEQFALVGDQGDLAALEGGVRRLRERLTEQSAHDRESAASARDSLVRIFETFQGRWPDPNIGTSLESYTSYRDILDAVYTLGLHERRQEWKRRLSAWSGQDLVPLTAAFNTAIEEIEDRLRPINEILATLPFGAGRDRLKIALRRLHRDDATAFRKELKVLASGSTEDFTDEETEARFTRLHNFMAQIRRPEPGTRTESQRDLLLDVRKHVEITAVRSTPDGVEVSTYSSLGGKSGGESQELVAFVVGAALRFQLGDESRTRPRFAPVFLDEGFVKSDSEFAGRAVAAWKGLGFQLIVGSPLDKVTALEPHMELVLSMTKNTSTGYSYITPLSSPNPVPVSSNHG</sequence>
<dbReference type="EMBL" id="JALGAR010000003">
    <property type="protein sequence ID" value="MCI4658826.1"/>
    <property type="molecule type" value="Genomic_DNA"/>
</dbReference>
<dbReference type="AlphaFoldDB" id="A0AA41QW80"/>
<organism evidence="3 4">
    <name type="scientific">Cryobacterium zhongshanensis</name>
    <dbReference type="NCBI Taxonomy" id="2928153"/>
    <lineage>
        <taxon>Bacteria</taxon>
        <taxon>Bacillati</taxon>
        <taxon>Actinomycetota</taxon>
        <taxon>Actinomycetes</taxon>
        <taxon>Micrococcales</taxon>
        <taxon>Microbacteriaceae</taxon>
        <taxon>Cryobacterium</taxon>
    </lineage>
</organism>
<reference evidence="3" key="1">
    <citation type="submission" date="2022-03" db="EMBL/GenBank/DDBJ databases">
        <title>Cryobacterium sp. nov. strain ZS14-85, isolated from Antarctic soil.</title>
        <authorList>
            <person name="Li J."/>
            <person name="Niu G."/>
        </authorList>
    </citation>
    <scope>NUCLEOTIDE SEQUENCE</scope>
    <source>
        <strain evidence="3">ZS14-85</strain>
    </source>
</reference>
<comment type="caution">
    <text evidence="3">The sequence shown here is derived from an EMBL/GenBank/DDBJ whole genome shotgun (WGS) entry which is preliminary data.</text>
</comment>
<evidence type="ECO:0008006" key="5">
    <source>
        <dbReference type="Google" id="ProtNLM"/>
    </source>
</evidence>
<evidence type="ECO:0000256" key="2">
    <source>
        <dbReference type="SAM" id="MobiDB-lite"/>
    </source>
</evidence>
<dbReference type="Pfam" id="PF13555">
    <property type="entry name" value="AAA_29"/>
    <property type="match status" value="1"/>
</dbReference>
<evidence type="ECO:0000256" key="1">
    <source>
        <dbReference type="SAM" id="Coils"/>
    </source>
</evidence>
<dbReference type="SUPFAM" id="SSF52540">
    <property type="entry name" value="P-loop containing nucleoside triphosphate hydrolases"/>
    <property type="match status" value="1"/>
</dbReference>
<evidence type="ECO:0000313" key="4">
    <source>
        <dbReference type="Proteomes" id="UP001165341"/>
    </source>
</evidence>
<feature type="region of interest" description="Disordered" evidence="2">
    <location>
        <begin position="603"/>
        <end position="626"/>
    </location>
</feature>
<protein>
    <recommendedName>
        <fullName evidence="5">ATP-binding protein</fullName>
    </recommendedName>
</protein>
<gene>
    <name evidence="3" type="ORF">MQH31_13525</name>
</gene>
<dbReference type="InterPro" id="IPR027417">
    <property type="entry name" value="P-loop_NTPase"/>
</dbReference>
<dbReference type="RefSeq" id="WP_243012467.1">
    <property type="nucleotide sequence ID" value="NZ_JALGAR010000003.1"/>
</dbReference>
<name>A0AA41QW80_9MICO</name>
<accession>A0AA41QW80</accession>
<dbReference type="Gene3D" id="3.40.50.300">
    <property type="entry name" value="P-loop containing nucleotide triphosphate hydrolases"/>
    <property type="match status" value="1"/>
</dbReference>
<dbReference type="Pfam" id="PF13558">
    <property type="entry name" value="SbcC_Walker_B"/>
    <property type="match status" value="1"/>
</dbReference>
<keyword evidence="4" id="KW-1185">Reference proteome</keyword>
<dbReference type="Proteomes" id="UP001165341">
    <property type="component" value="Unassembled WGS sequence"/>
</dbReference>
<proteinExistence type="predicted"/>
<keyword evidence="1" id="KW-0175">Coiled coil</keyword>
<evidence type="ECO:0000313" key="3">
    <source>
        <dbReference type="EMBL" id="MCI4658826.1"/>
    </source>
</evidence>